<feature type="compositionally biased region" description="Low complexity" evidence="6">
    <location>
        <begin position="30"/>
        <end position="40"/>
    </location>
</feature>
<dbReference type="AlphaFoldDB" id="A0A833R536"/>
<comment type="subcellular location">
    <subcellularLocation>
        <location evidence="1">Nucleus</location>
    </subcellularLocation>
</comment>
<dbReference type="CDD" id="cd07981">
    <property type="entry name" value="HFD_TAF12"/>
    <property type="match status" value="1"/>
</dbReference>
<comment type="similarity">
    <text evidence="2">Belongs to the TAF12 family.</text>
</comment>
<accession>A0A833R536</accession>
<feature type="compositionally biased region" description="Polar residues" evidence="6">
    <location>
        <begin position="413"/>
        <end position="423"/>
    </location>
</feature>
<evidence type="ECO:0000259" key="7">
    <source>
        <dbReference type="Pfam" id="PF03847"/>
    </source>
</evidence>
<dbReference type="Pfam" id="PF03847">
    <property type="entry name" value="TFIID_20kDa"/>
    <property type="match status" value="1"/>
</dbReference>
<keyword evidence="4" id="KW-0804">Transcription</keyword>
<keyword evidence="5" id="KW-0539">Nucleus</keyword>
<dbReference type="EMBL" id="SWLB01000012">
    <property type="protein sequence ID" value="KAF3332077.1"/>
    <property type="molecule type" value="Genomic_DNA"/>
</dbReference>
<reference evidence="8" key="1">
    <citation type="submission" date="2020-01" db="EMBL/GenBank/DDBJ databases">
        <title>Genome sequence of Kobresia littledalei, the first chromosome-level genome in the family Cyperaceae.</title>
        <authorList>
            <person name="Qu G."/>
        </authorList>
    </citation>
    <scope>NUCLEOTIDE SEQUENCE</scope>
    <source>
        <strain evidence="8">C.B.Clarke</strain>
        <tissue evidence="8">Leaf</tissue>
    </source>
</reference>
<dbReference type="SUPFAM" id="SSF47113">
    <property type="entry name" value="Histone-fold"/>
    <property type="match status" value="1"/>
</dbReference>
<evidence type="ECO:0000256" key="6">
    <source>
        <dbReference type="SAM" id="MobiDB-lite"/>
    </source>
</evidence>
<dbReference type="PANTHER" id="PTHR12264">
    <property type="entry name" value="TRANSCRIPTION INITIATION FACTOR TFIID SUBUNIT 12"/>
    <property type="match status" value="1"/>
</dbReference>
<dbReference type="FunFam" id="1.10.20.10:FF:000011">
    <property type="entry name" value="Transcription initiation factor TFIID subunit 12"/>
    <property type="match status" value="1"/>
</dbReference>
<gene>
    <name evidence="8" type="ORF">FCM35_KLT03483</name>
</gene>
<dbReference type="InterPro" id="IPR037794">
    <property type="entry name" value="TAF12"/>
</dbReference>
<evidence type="ECO:0000256" key="5">
    <source>
        <dbReference type="ARBA" id="ARBA00023242"/>
    </source>
</evidence>
<feature type="region of interest" description="Disordered" evidence="6">
    <location>
        <begin position="1"/>
        <end position="290"/>
    </location>
</feature>
<keyword evidence="9" id="KW-1185">Reference proteome</keyword>
<evidence type="ECO:0000313" key="9">
    <source>
        <dbReference type="Proteomes" id="UP000623129"/>
    </source>
</evidence>
<evidence type="ECO:0000256" key="4">
    <source>
        <dbReference type="ARBA" id="ARBA00023163"/>
    </source>
</evidence>
<feature type="compositionally biased region" description="Polar residues" evidence="6">
    <location>
        <begin position="115"/>
        <end position="130"/>
    </location>
</feature>
<feature type="compositionally biased region" description="Low complexity" evidence="6">
    <location>
        <begin position="219"/>
        <end position="250"/>
    </location>
</feature>
<dbReference type="InterPro" id="IPR009072">
    <property type="entry name" value="Histone-fold"/>
</dbReference>
<dbReference type="GO" id="GO:0051123">
    <property type="term" value="P:RNA polymerase II preinitiation complex assembly"/>
    <property type="evidence" value="ECO:0007669"/>
    <property type="project" value="TreeGrafter"/>
</dbReference>
<dbReference type="GO" id="GO:0046982">
    <property type="term" value="F:protein heterodimerization activity"/>
    <property type="evidence" value="ECO:0007669"/>
    <property type="project" value="InterPro"/>
</dbReference>
<organism evidence="8 9">
    <name type="scientific">Carex littledalei</name>
    <dbReference type="NCBI Taxonomy" id="544730"/>
    <lineage>
        <taxon>Eukaryota</taxon>
        <taxon>Viridiplantae</taxon>
        <taxon>Streptophyta</taxon>
        <taxon>Embryophyta</taxon>
        <taxon>Tracheophyta</taxon>
        <taxon>Spermatophyta</taxon>
        <taxon>Magnoliopsida</taxon>
        <taxon>Liliopsida</taxon>
        <taxon>Poales</taxon>
        <taxon>Cyperaceae</taxon>
        <taxon>Cyperoideae</taxon>
        <taxon>Cariceae</taxon>
        <taxon>Carex</taxon>
        <taxon>Carex subgen. Euthyceras</taxon>
    </lineage>
</organism>
<name>A0A833R536_9POAL</name>
<dbReference type="GO" id="GO:0005669">
    <property type="term" value="C:transcription factor TFIID complex"/>
    <property type="evidence" value="ECO:0007669"/>
    <property type="project" value="InterPro"/>
</dbReference>
<evidence type="ECO:0000256" key="1">
    <source>
        <dbReference type="ARBA" id="ARBA00004123"/>
    </source>
</evidence>
<evidence type="ECO:0000256" key="3">
    <source>
        <dbReference type="ARBA" id="ARBA00023015"/>
    </source>
</evidence>
<feature type="region of interest" description="Disordered" evidence="6">
    <location>
        <begin position="398"/>
        <end position="423"/>
    </location>
</feature>
<feature type="compositionally biased region" description="Polar residues" evidence="6">
    <location>
        <begin position="169"/>
        <end position="190"/>
    </location>
</feature>
<dbReference type="OrthoDB" id="2193432at2759"/>
<sequence length="423" mass="44880">MESKPSEAGKLSSAPPPSEGVGGGGPGGPPSTSQTPATTGVSSFPRLPSSSSSSSSSTIATTTSGAQSRSGLAIGVPAHHSIRSHQPFTTFGPSPPPSLQHQHQFLSPIHRGPDSTPSSTSQVRSTSPGIQNIGMFASLSAGQLRPSGPPASQPQRPGQTPIRAPPSSNPAFNQQQRMVSQGMSRPSSIGPTPPSSLAPQQMQMHGPASMPPPSATTFRPPQQRPPQTLQQTRPPLYHGPIQHLQQTPQNTPLPPGPHTSPFLQQASRVPASGSMVPPGGEMGITKVDPPEIGDKIISKKTIQDLFSQIDPSEELEVDVEDALIEIAEDFVESLTTFACELAKHRKSTTLETKDILLHAERNWNITPPGFSSEEIKLYRKQNVSDIHRERLVLIKKSMGDQRSHASRAAAPALTSSAPQQHRP</sequence>
<evidence type="ECO:0000256" key="2">
    <source>
        <dbReference type="ARBA" id="ARBA00007530"/>
    </source>
</evidence>
<dbReference type="GO" id="GO:0003677">
    <property type="term" value="F:DNA binding"/>
    <property type="evidence" value="ECO:0007669"/>
    <property type="project" value="TreeGrafter"/>
</dbReference>
<protein>
    <submittedName>
        <fullName evidence="8">Transcription initiation factor TFIID subunit 12 isoform X2</fullName>
    </submittedName>
</protein>
<feature type="compositionally biased region" description="Low complexity" evidence="6">
    <location>
        <begin position="49"/>
        <end position="64"/>
    </location>
</feature>
<dbReference type="PANTHER" id="PTHR12264:SF21">
    <property type="entry name" value="TRANSCRIPTION INITIATION FACTOR TFIID SUBUNIT 12"/>
    <property type="match status" value="1"/>
</dbReference>
<keyword evidence="3" id="KW-0805">Transcription regulation</keyword>
<dbReference type="InterPro" id="IPR003228">
    <property type="entry name" value="TFIID_TAF12_dom"/>
</dbReference>
<dbReference type="Proteomes" id="UP000623129">
    <property type="component" value="Unassembled WGS sequence"/>
</dbReference>
<dbReference type="GO" id="GO:0000124">
    <property type="term" value="C:SAGA complex"/>
    <property type="evidence" value="ECO:0007669"/>
    <property type="project" value="InterPro"/>
</dbReference>
<dbReference type="Gene3D" id="1.10.20.10">
    <property type="entry name" value="Histone, subunit A"/>
    <property type="match status" value="1"/>
</dbReference>
<feature type="domain" description="Transcription initiation factor TFIID subunit 12" evidence="7">
    <location>
        <begin position="298"/>
        <end position="365"/>
    </location>
</feature>
<comment type="caution">
    <text evidence="8">The sequence shown here is derived from an EMBL/GenBank/DDBJ whole genome shotgun (WGS) entry which is preliminary data.</text>
</comment>
<evidence type="ECO:0000313" key="8">
    <source>
        <dbReference type="EMBL" id="KAF3332077.1"/>
    </source>
</evidence>
<dbReference type="GO" id="GO:0017025">
    <property type="term" value="F:TBP-class protein binding"/>
    <property type="evidence" value="ECO:0007669"/>
    <property type="project" value="TreeGrafter"/>
</dbReference>
<proteinExistence type="inferred from homology"/>